<protein>
    <recommendedName>
        <fullName evidence="4">Zinc resistance-associated protein</fullName>
    </recommendedName>
</protein>
<reference evidence="2 3" key="1">
    <citation type="submission" date="2016-10" db="EMBL/GenBank/DDBJ databases">
        <title>Marinobacter salinus sp. nov., a moderately halophilic bacterium isolated from a tidal flat environment.</title>
        <authorList>
            <person name="Park S.-J."/>
        </authorList>
    </citation>
    <scope>NUCLEOTIDE SEQUENCE [LARGE SCALE GENOMIC DNA]</scope>
    <source>
        <strain evidence="2 3">Hb8</strain>
    </source>
</reference>
<evidence type="ECO:0008006" key="4">
    <source>
        <dbReference type="Google" id="ProtNLM"/>
    </source>
</evidence>
<feature type="region of interest" description="Disordered" evidence="1">
    <location>
        <begin position="136"/>
        <end position="171"/>
    </location>
</feature>
<dbReference type="Gene3D" id="1.20.120.1490">
    <property type="match status" value="1"/>
</dbReference>
<dbReference type="KEGG" id="msq:BKP64_11150"/>
<feature type="compositionally biased region" description="Basic and acidic residues" evidence="1">
    <location>
        <begin position="136"/>
        <end position="146"/>
    </location>
</feature>
<name>A0A1D9GMC3_9GAMM</name>
<gene>
    <name evidence="2" type="ORF">BKP64_11150</name>
</gene>
<keyword evidence="3" id="KW-1185">Reference proteome</keyword>
<dbReference type="EMBL" id="CP017715">
    <property type="protein sequence ID" value="AOY88684.1"/>
    <property type="molecule type" value="Genomic_DNA"/>
</dbReference>
<accession>A0A1D9GMC3</accession>
<sequence>MHFGGFSERATLLTEKFMKLAKLFGTALVAISLSAPALAQQAAGGQPDQVDQLAQMVGLSDNQQTEIRGIIDEMQGKIGELRQEARALQQQMQAEIKPDFDEDSIRENAEELGDLTGEIAALSTLMQAKVDKVFTQEQRDTLDKRMKQMQQQRQMMQQQQMQQMQQQQKGQ</sequence>
<evidence type="ECO:0000313" key="3">
    <source>
        <dbReference type="Proteomes" id="UP000177445"/>
    </source>
</evidence>
<organism evidence="2 3">
    <name type="scientific">Marinobacter salinus</name>
    <dbReference type="NCBI Taxonomy" id="1874317"/>
    <lineage>
        <taxon>Bacteria</taxon>
        <taxon>Pseudomonadati</taxon>
        <taxon>Pseudomonadota</taxon>
        <taxon>Gammaproteobacteria</taxon>
        <taxon>Pseudomonadales</taxon>
        <taxon>Marinobacteraceae</taxon>
        <taxon>Marinobacter</taxon>
    </lineage>
</organism>
<dbReference type="Pfam" id="PF07813">
    <property type="entry name" value="LTXXQ"/>
    <property type="match status" value="1"/>
</dbReference>
<feature type="compositionally biased region" description="Low complexity" evidence="1">
    <location>
        <begin position="148"/>
        <end position="171"/>
    </location>
</feature>
<dbReference type="SUPFAM" id="SSF75708">
    <property type="entry name" value="Chemotaxis phosphatase CheZ"/>
    <property type="match status" value="1"/>
</dbReference>
<dbReference type="AlphaFoldDB" id="A0A1D9GMC3"/>
<evidence type="ECO:0000313" key="2">
    <source>
        <dbReference type="EMBL" id="AOY88684.1"/>
    </source>
</evidence>
<dbReference type="InterPro" id="IPR012899">
    <property type="entry name" value="LTXXQ"/>
</dbReference>
<dbReference type="OrthoDB" id="6366714at2"/>
<evidence type="ECO:0000256" key="1">
    <source>
        <dbReference type="SAM" id="MobiDB-lite"/>
    </source>
</evidence>
<proteinExistence type="predicted"/>
<dbReference type="Proteomes" id="UP000177445">
    <property type="component" value="Chromosome"/>
</dbReference>